<proteinExistence type="predicted"/>
<accession>A0A853DR63</accession>
<dbReference type="AlphaFoldDB" id="A0A853DR63"/>
<gene>
    <name evidence="1" type="ORF">HNR14_001994</name>
</gene>
<name>A0A853DR63_9MICO</name>
<dbReference type="RefSeq" id="WP_179700913.1">
    <property type="nucleotide sequence ID" value="NZ_BAAAHA010000006.1"/>
</dbReference>
<organism evidence="1 2">
    <name type="scientific">Leifsonia naganoensis</name>
    <dbReference type="NCBI Taxonomy" id="150025"/>
    <lineage>
        <taxon>Bacteria</taxon>
        <taxon>Bacillati</taxon>
        <taxon>Actinomycetota</taxon>
        <taxon>Actinomycetes</taxon>
        <taxon>Micrococcales</taxon>
        <taxon>Microbacteriaceae</taxon>
        <taxon>Leifsonia</taxon>
    </lineage>
</organism>
<dbReference type="EMBL" id="JACCHJ010000001">
    <property type="protein sequence ID" value="NYK10113.1"/>
    <property type="molecule type" value="Genomic_DNA"/>
</dbReference>
<keyword evidence="2" id="KW-1185">Reference proteome</keyword>
<reference evidence="1 2" key="1">
    <citation type="submission" date="2020-07" db="EMBL/GenBank/DDBJ databases">
        <title>Sequencing the genomes of 1000 actinobacteria strains.</title>
        <authorList>
            <person name="Klenk H.-P."/>
        </authorList>
    </citation>
    <scope>NUCLEOTIDE SEQUENCE [LARGE SCALE GENOMIC DNA]</scope>
    <source>
        <strain evidence="1 2">DSM 15166</strain>
    </source>
</reference>
<evidence type="ECO:0000313" key="1">
    <source>
        <dbReference type="EMBL" id="NYK10113.1"/>
    </source>
</evidence>
<comment type="caution">
    <text evidence="1">The sequence shown here is derived from an EMBL/GenBank/DDBJ whole genome shotgun (WGS) entry which is preliminary data.</text>
</comment>
<protein>
    <submittedName>
        <fullName evidence="1">Uncharacterized protein</fullName>
    </submittedName>
</protein>
<sequence length="48" mass="5242">MDIFVWVVVLPHELAPEVCGVFFELAEAEDLAIGLDADAVVDRVLLTT</sequence>
<dbReference type="Proteomes" id="UP000521075">
    <property type="component" value="Unassembled WGS sequence"/>
</dbReference>
<evidence type="ECO:0000313" key="2">
    <source>
        <dbReference type="Proteomes" id="UP000521075"/>
    </source>
</evidence>